<proteinExistence type="predicted"/>
<sequence length="83" mass="9321">PDKVKGELSQAHKPDKDIDELSQALKPDKGEDHLSQARKPDKDKSGKTDRRRLMSRTKIDCLQVYESGKDKDTLSQACEPGND</sequence>
<accession>A0A392RQY5</accession>
<dbReference type="Proteomes" id="UP000265520">
    <property type="component" value="Unassembled WGS sequence"/>
</dbReference>
<protein>
    <submittedName>
        <fullName evidence="2">Uncharacterized protein</fullName>
    </submittedName>
</protein>
<evidence type="ECO:0000313" key="3">
    <source>
        <dbReference type="Proteomes" id="UP000265520"/>
    </source>
</evidence>
<keyword evidence="3" id="KW-1185">Reference proteome</keyword>
<dbReference type="AlphaFoldDB" id="A0A392RQY5"/>
<evidence type="ECO:0000313" key="2">
    <source>
        <dbReference type="EMBL" id="MCI39051.1"/>
    </source>
</evidence>
<organism evidence="2 3">
    <name type="scientific">Trifolium medium</name>
    <dbReference type="NCBI Taxonomy" id="97028"/>
    <lineage>
        <taxon>Eukaryota</taxon>
        <taxon>Viridiplantae</taxon>
        <taxon>Streptophyta</taxon>
        <taxon>Embryophyta</taxon>
        <taxon>Tracheophyta</taxon>
        <taxon>Spermatophyta</taxon>
        <taxon>Magnoliopsida</taxon>
        <taxon>eudicotyledons</taxon>
        <taxon>Gunneridae</taxon>
        <taxon>Pentapetalae</taxon>
        <taxon>rosids</taxon>
        <taxon>fabids</taxon>
        <taxon>Fabales</taxon>
        <taxon>Fabaceae</taxon>
        <taxon>Papilionoideae</taxon>
        <taxon>50 kb inversion clade</taxon>
        <taxon>NPAAA clade</taxon>
        <taxon>Hologalegina</taxon>
        <taxon>IRL clade</taxon>
        <taxon>Trifolieae</taxon>
        <taxon>Trifolium</taxon>
    </lineage>
</organism>
<comment type="caution">
    <text evidence="2">The sequence shown here is derived from an EMBL/GenBank/DDBJ whole genome shotgun (WGS) entry which is preliminary data.</text>
</comment>
<feature type="non-terminal residue" evidence="2">
    <location>
        <position position="1"/>
    </location>
</feature>
<feature type="compositionally biased region" description="Basic and acidic residues" evidence="1">
    <location>
        <begin position="26"/>
        <end position="52"/>
    </location>
</feature>
<name>A0A392RQY5_9FABA</name>
<feature type="region of interest" description="Disordered" evidence="1">
    <location>
        <begin position="1"/>
        <end position="57"/>
    </location>
</feature>
<feature type="compositionally biased region" description="Basic and acidic residues" evidence="1">
    <location>
        <begin position="1"/>
        <end position="16"/>
    </location>
</feature>
<dbReference type="EMBL" id="LXQA010263070">
    <property type="protein sequence ID" value="MCI39051.1"/>
    <property type="molecule type" value="Genomic_DNA"/>
</dbReference>
<evidence type="ECO:0000256" key="1">
    <source>
        <dbReference type="SAM" id="MobiDB-lite"/>
    </source>
</evidence>
<reference evidence="2 3" key="1">
    <citation type="journal article" date="2018" name="Front. Plant Sci.">
        <title>Red Clover (Trifolium pratense) and Zigzag Clover (T. medium) - A Picture of Genomic Similarities and Differences.</title>
        <authorList>
            <person name="Dluhosova J."/>
            <person name="Istvanek J."/>
            <person name="Nedelnik J."/>
            <person name="Repkova J."/>
        </authorList>
    </citation>
    <scope>NUCLEOTIDE SEQUENCE [LARGE SCALE GENOMIC DNA]</scope>
    <source>
        <strain evidence="3">cv. 10/8</strain>
        <tissue evidence="2">Leaf</tissue>
    </source>
</reference>